<keyword evidence="3 6" id="KW-0106">Calcium</keyword>
<dbReference type="PRINTS" id="PR00196">
    <property type="entry name" value="ANNEXIN"/>
</dbReference>
<dbReference type="FunFam" id="1.10.220.10:FF:000004">
    <property type="entry name" value="Annexin"/>
    <property type="match status" value="1"/>
</dbReference>
<dbReference type="GO" id="GO:0005544">
    <property type="term" value="F:calcium-dependent phospholipid binding"/>
    <property type="evidence" value="ECO:0007669"/>
    <property type="project" value="UniProtKB-KW"/>
</dbReference>
<evidence type="ECO:0000256" key="4">
    <source>
        <dbReference type="ARBA" id="ARBA00023216"/>
    </source>
</evidence>
<dbReference type="InterPro" id="IPR001464">
    <property type="entry name" value="Annexin"/>
</dbReference>
<dbReference type="OrthoDB" id="37886at2759"/>
<evidence type="ECO:0000313" key="8">
    <source>
        <dbReference type="Proteomes" id="UP000694846"/>
    </source>
</evidence>
<dbReference type="PROSITE" id="PS51897">
    <property type="entry name" value="ANNEXIN_2"/>
    <property type="match status" value="4"/>
</dbReference>
<dbReference type="GO" id="GO:0005634">
    <property type="term" value="C:nucleus"/>
    <property type="evidence" value="ECO:0007669"/>
    <property type="project" value="TreeGrafter"/>
</dbReference>
<dbReference type="GO" id="GO:0005886">
    <property type="term" value="C:plasma membrane"/>
    <property type="evidence" value="ECO:0007669"/>
    <property type="project" value="TreeGrafter"/>
</dbReference>
<dbReference type="GO" id="GO:0005737">
    <property type="term" value="C:cytoplasm"/>
    <property type="evidence" value="ECO:0007669"/>
    <property type="project" value="TreeGrafter"/>
</dbReference>
<keyword evidence="5 6" id="KW-0111">Calcium/phospholipid-binding</keyword>
<dbReference type="GO" id="GO:0005509">
    <property type="term" value="F:calcium ion binding"/>
    <property type="evidence" value="ECO:0007669"/>
    <property type="project" value="InterPro"/>
</dbReference>
<evidence type="ECO:0000256" key="1">
    <source>
        <dbReference type="ARBA" id="ARBA00007831"/>
    </source>
</evidence>
<proteinExistence type="inferred from homology"/>
<evidence type="ECO:0000256" key="2">
    <source>
        <dbReference type="ARBA" id="ARBA00022737"/>
    </source>
</evidence>
<dbReference type="GO" id="GO:0012506">
    <property type="term" value="C:vesicle membrane"/>
    <property type="evidence" value="ECO:0007669"/>
    <property type="project" value="TreeGrafter"/>
</dbReference>
<evidence type="ECO:0000256" key="6">
    <source>
        <dbReference type="RuleBase" id="RU003540"/>
    </source>
</evidence>
<dbReference type="InterPro" id="IPR037104">
    <property type="entry name" value="Annexin_sf"/>
</dbReference>
<keyword evidence="8" id="KW-1185">Reference proteome</keyword>
<keyword evidence="2 6" id="KW-0677">Repeat</keyword>
<dbReference type="SUPFAM" id="SSF47874">
    <property type="entry name" value="Annexin"/>
    <property type="match status" value="1"/>
</dbReference>
<name>A0A2S2QTY6_9HEMI</name>
<dbReference type="GO" id="GO:0032509">
    <property type="term" value="P:endosome transport via multivesicular body sorting pathway"/>
    <property type="evidence" value="ECO:0007669"/>
    <property type="project" value="TreeGrafter"/>
</dbReference>
<evidence type="ECO:0000313" key="9">
    <source>
        <dbReference type="RefSeq" id="XP_025405238.1"/>
    </source>
</evidence>
<accession>A0A2S2QTY6</accession>
<organism evidence="7">
    <name type="scientific">Sipha flava</name>
    <name type="common">yellow sugarcane aphid</name>
    <dbReference type="NCBI Taxonomy" id="143950"/>
    <lineage>
        <taxon>Eukaryota</taxon>
        <taxon>Metazoa</taxon>
        <taxon>Ecdysozoa</taxon>
        <taxon>Arthropoda</taxon>
        <taxon>Hexapoda</taxon>
        <taxon>Insecta</taxon>
        <taxon>Pterygota</taxon>
        <taxon>Neoptera</taxon>
        <taxon>Paraneoptera</taxon>
        <taxon>Hemiptera</taxon>
        <taxon>Sternorrhyncha</taxon>
        <taxon>Aphidomorpha</taxon>
        <taxon>Aphidoidea</taxon>
        <taxon>Aphididae</taxon>
        <taxon>Sipha</taxon>
    </lineage>
</organism>
<dbReference type="SMART" id="SM00335">
    <property type="entry name" value="ANX"/>
    <property type="match status" value="4"/>
</dbReference>
<reference evidence="7" key="1">
    <citation type="submission" date="2018-04" db="EMBL/GenBank/DDBJ databases">
        <title>Transcriptome assembly of Sipha flava.</title>
        <authorList>
            <person name="Scully E.D."/>
            <person name="Geib S.M."/>
            <person name="Palmer N.A."/>
            <person name="Koch K."/>
            <person name="Bradshaw J."/>
            <person name="Heng-Moss T."/>
            <person name="Sarath G."/>
        </authorList>
    </citation>
    <scope>NUCLEOTIDE SEQUENCE</scope>
</reference>
<dbReference type="InterPro" id="IPR018252">
    <property type="entry name" value="Annexin_repeat_CS"/>
</dbReference>
<dbReference type="EMBL" id="GGMS01011992">
    <property type="protein sequence ID" value="MBY81195.1"/>
    <property type="molecule type" value="Transcribed_RNA"/>
</dbReference>
<keyword evidence="4 6" id="KW-0041">Annexin</keyword>
<gene>
    <name evidence="7" type="primary">AnnIX_0</name>
    <name evidence="9" type="synonym">LOC112679582</name>
    <name evidence="7" type="ORF">g.116860</name>
</gene>
<dbReference type="RefSeq" id="XP_025405238.1">
    <property type="nucleotide sequence ID" value="XM_025549453.1"/>
</dbReference>
<dbReference type="FunFam" id="1.10.220.10:FF:000010">
    <property type="entry name" value="Annexin"/>
    <property type="match status" value="1"/>
</dbReference>
<dbReference type="PROSITE" id="PS00223">
    <property type="entry name" value="ANNEXIN_1"/>
    <property type="match status" value="1"/>
</dbReference>
<protein>
    <recommendedName>
        <fullName evidence="6">Annexin</fullName>
    </recommendedName>
</protein>
<evidence type="ECO:0000256" key="5">
    <source>
        <dbReference type="ARBA" id="ARBA00023302"/>
    </source>
</evidence>
<dbReference type="FunFam" id="1.10.220.10:FF:000001">
    <property type="entry name" value="Annexin"/>
    <property type="match status" value="1"/>
</dbReference>
<dbReference type="GO" id="GO:0001786">
    <property type="term" value="F:phosphatidylserine binding"/>
    <property type="evidence" value="ECO:0007669"/>
    <property type="project" value="TreeGrafter"/>
</dbReference>
<reference evidence="9" key="2">
    <citation type="submission" date="2025-04" db="UniProtKB">
        <authorList>
            <consortium name="RefSeq"/>
        </authorList>
    </citation>
    <scope>IDENTIFICATION</scope>
    <source>
        <tissue evidence="9">Whole body</tissue>
    </source>
</reference>
<dbReference type="PANTHER" id="PTHR10502:SF233">
    <property type="entry name" value="ANNEXIN B9"/>
    <property type="match status" value="1"/>
</dbReference>
<dbReference type="InterPro" id="IPR018502">
    <property type="entry name" value="Annexin_repeat"/>
</dbReference>
<evidence type="ECO:0000256" key="3">
    <source>
        <dbReference type="ARBA" id="ARBA00022837"/>
    </source>
</evidence>
<dbReference type="FunFam" id="1.10.220.10:FF:000002">
    <property type="entry name" value="Annexin"/>
    <property type="match status" value="1"/>
</dbReference>
<dbReference type="PANTHER" id="PTHR10502">
    <property type="entry name" value="ANNEXIN"/>
    <property type="match status" value="1"/>
</dbReference>
<comment type="domain">
    <text evidence="6">A pair of annexin repeats may form one binding site for calcium and phospholipid.</text>
</comment>
<evidence type="ECO:0000313" key="7">
    <source>
        <dbReference type="EMBL" id="MBY81195.1"/>
    </source>
</evidence>
<sequence length="322" mass="35941">MASYVNSKCTPTVFAAPNFDAKEDATALKKAMKGFGCDQKIIIDIIASRGIVQRIEIAEAFKTMYGKELKKELKNELSGHFEDTVLALMTPLPELYAKELHDAISGIGTNEEVLVEILGTLSNFGVRTVADCYEKMYGHNLEKDIKGDTSGHFKRLCVSLSMGNRDESPVVDEAAARLDAETLYNAGEKIKWGTDESEFHRILVTKSYQHLRRVFLEYEKIASKDIEESIKSEFSGDISMGLLSIVKCIKSKVNFFAERLHKSMVGLGTDDRTLIRIVVSRSEIDLGDIKVAFEKKYGKSLESWITGDTSGDYKKILLKIVA</sequence>
<comment type="similarity">
    <text evidence="1 6">Belongs to the annexin family.</text>
</comment>
<dbReference type="AlphaFoldDB" id="A0A2S2QTY6"/>
<dbReference type="Pfam" id="PF00191">
    <property type="entry name" value="Annexin"/>
    <property type="match status" value="4"/>
</dbReference>
<dbReference type="Proteomes" id="UP000694846">
    <property type="component" value="Unplaced"/>
</dbReference>
<dbReference type="Gene3D" id="1.10.220.10">
    <property type="entry name" value="Annexin"/>
    <property type="match status" value="4"/>
</dbReference>